<evidence type="ECO:0000313" key="5">
    <source>
        <dbReference type="EMBL" id="NHO53719.1"/>
    </source>
</evidence>
<evidence type="ECO:0000256" key="1">
    <source>
        <dbReference type="ARBA" id="ARBA00000830"/>
    </source>
</evidence>
<dbReference type="Proteomes" id="UP000597459">
    <property type="component" value="Unassembled WGS sequence"/>
</dbReference>
<dbReference type="GO" id="GO:0006281">
    <property type="term" value="P:DNA repair"/>
    <property type="evidence" value="ECO:0007669"/>
    <property type="project" value="TreeGrafter"/>
</dbReference>
<proteinExistence type="inferred from homology"/>
<dbReference type="InterPro" id="IPR036412">
    <property type="entry name" value="HAD-like_sf"/>
</dbReference>
<dbReference type="PANTHER" id="PTHR43434:SF1">
    <property type="entry name" value="PHOSPHOGLYCOLATE PHOSPHATASE"/>
    <property type="match status" value="1"/>
</dbReference>
<dbReference type="InterPro" id="IPR023214">
    <property type="entry name" value="HAD_sf"/>
</dbReference>
<keyword evidence="5" id="KW-0378">Hydrolase</keyword>
<accession>A0A967B7B2</accession>
<evidence type="ECO:0000256" key="2">
    <source>
        <dbReference type="ARBA" id="ARBA00004818"/>
    </source>
</evidence>
<dbReference type="EMBL" id="WOTH01000010">
    <property type="protein sequence ID" value="NHO53719.1"/>
    <property type="molecule type" value="Genomic_DNA"/>
</dbReference>
<name>A0A967B7B2_9PROT</name>
<dbReference type="Pfam" id="PF00702">
    <property type="entry name" value="Hydrolase"/>
    <property type="match status" value="1"/>
</dbReference>
<dbReference type="EC" id="3.1.3.18" evidence="4"/>
<dbReference type="NCBIfam" id="TIGR01549">
    <property type="entry name" value="HAD-SF-IA-v1"/>
    <property type="match status" value="1"/>
</dbReference>
<keyword evidence="6" id="KW-1185">Reference proteome</keyword>
<protein>
    <recommendedName>
        <fullName evidence="4">phosphoglycolate phosphatase</fullName>
        <ecNumber evidence="4">3.1.3.18</ecNumber>
    </recommendedName>
</protein>
<evidence type="ECO:0000256" key="3">
    <source>
        <dbReference type="ARBA" id="ARBA00006171"/>
    </source>
</evidence>
<dbReference type="RefSeq" id="WP_166314267.1">
    <property type="nucleotide sequence ID" value="NZ_WOTH01000010.1"/>
</dbReference>
<evidence type="ECO:0000313" key="6">
    <source>
        <dbReference type="Proteomes" id="UP000597459"/>
    </source>
</evidence>
<organism evidence="5 6">
    <name type="scientific">Acetobacter estunensis</name>
    <dbReference type="NCBI Taxonomy" id="104097"/>
    <lineage>
        <taxon>Bacteria</taxon>
        <taxon>Pseudomonadati</taxon>
        <taxon>Pseudomonadota</taxon>
        <taxon>Alphaproteobacteria</taxon>
        <taxon>Acetobacterales</taxon>
        <taxon>Acetobacteraceae</taxon>
        <taxon>Acetobacter</taxon>
    </lineage>
</organism>
<dbReference type="InterPro" id="IPR006439">
    <property type="entry name" value="HAD-SF_hydro_IA"/>
</dbReference>
<gene>
    <name evidence="5" type="ORF">GOB87_07035</name>
</gene>
<reference evidence="5" key="1">
    <citation type="submission" date="2019-11" db="EMBL/GenBank/DDBJ databases">
        <title>Description of new Acetobacter species.</title>
        <authorList>
            <person name="Cleenwerck I."/>
            <person name="Sombolestani A.S."/>
        </authorList>
    </citation>
    <scope>NUCLEOTIDE SEQUENCE</scope>
    <source>
        <strain evidence="5">LMG 1626</strain>
    </source>
</reference>
<dbReference type="InterPro" id="IPR050155">
    <property type="entry name" value="HAD-like_hydrolase_sf"/>
</dbReference>
<dbReference type="SUPFAM" id="SSF56784">
    <property type="entry name" value="HAD-like"/>
    <property type="match status" value="1"/>
</dbReference>
<comment type="similarity">
    <text evidence="3">Belongs to the HAD-like hydrolase superfamily. CbbY/CbbZ/Gph/YieH family.</text>
</comment>
<comment type="pathway">
    <text evidence="2">Organic acid metabolism; glycolate biosynthesis; glycolate from 2-phosphoglycolate: step 1/1.</text>
</comment>
<dbReference type="Gene3D" id="3.40.50.1000">
    <property type="entry name" value="HAD superfamily/HAD-like"/>
    <property type="match status" value="1"/>
</dbReference>
<dbReference type="Gene3D" id="1.20.120.1600">
    <property type="match status" value="1"/>
</dbReference>
<dbReference type="SFLD" id="SFLDS00003">
    <property type="entry name" value="Haloacid_Dehalogenase"/>
    <property type="match status" value="1"/>
</dbReference>
<dbReference type="AlphaFoldDB" id="A0A967B7B2"/>
<sequence>MDWDTIDFVAFDVDGTLYDQRRLRTRMAWELVTRTLLRGDFVTIRVLKTFRALREDFAEAEVEDFEPRLLRETAIATGATVTTVEAIIAKWMLRRPLRHLPACRYPAVADLFSSLARAGKTVGILSDYPARDKLHALGLEATFVVTADDVGRLKPHPQGLQTLMAEAGAKPERTLLIGDRFERDGIVAQRAGTRFLIRTARTEGDTTFTRFDDPVFTPILA</sequence>
<comment type="catalytic activity">
    <reaction evidence="1">
        <text>2-phosphoglycolate + H2O = glycolate + phosphate</text>
        <dbReference type="Rhea" id="RHEA:14369"/>
        <dbReference type="ChEBI" id="CHEBI:15377"/>
        <dbReference type="ChEBI" id="CHEBI:29805"/>
        <dbReference type="ChEBI" id="CHEBI:43474"/>
        <dbReference type="ChEBI" id="CHEBI:58033"/>
        <dbReference type="EC" id="3.1.3.18"/>
    </reaction>
</comment>
<evidence type="ECO:0000256" key="4">
    <source>
        <dbReference type="ARBA" id="ARBA00013078"/>
    </source>
</evidence>
<dbReference type="PANTHER" id="PTHR43434">
    <property type="entry name" value="PHOSPHOGLYCOLATE PHOSPHATASE"/>
    <property type="match status" value="1"/>
</dbReference>
<dbReference type="GO" id="GO:0005829">
    <property type="term" value="C:cytosol"/>
    <property type="evidence" value="ECO:0007669"/>
    <property type="project" value="TreeGrafter"/>
</dbReference>
<dbReference type="SFLD" id="SFLDG01129">
    <property type="entry name" value="C1.5:_HAD__Beta-PGM__Phosphata"/>
    <property type="match status" value="1"/>
</dbReference>
<dbReference type="GO" id="GO:0008967">
    <property type="term" value="F:phosphoglycolate phosphatase activity"/>
    <property type="evidence" value="ECO:0007669"/>
    <property type="project" value="UniProtKB-EC"/>
</dbReference>
<comment type="caution">
    <text evidence="5">The sequence shown here is derived from an EMBL/GenBank/DDBJ whole genome shotgun (WGS) entry which is preliminary data.</text>
</comment>